<keyword evidence="5" id="KW-0677">Repeat</keyword>
<dbReference type="InterPro" id="IPR040122">
    <property type="entry name" value="Importin_beta"/>
</dbReference>
<keyword evidence="6" id="KW-0653">Protein transport</keyword>
<accession>A0AAN4YSI4</accession>
<reference evidence="10" key="1">
    <citation type="submission" date="2023-04" db="EMBL/GenBank/DDBJ databases">
        <title>Aspergillus oryzae NBRC 4228.</title>
        <authorList>
            <person name="Ichikawa N."/>
            <person name="Sato H."/>
            <person name="Tonouchi N."/>
        </authorList>
    </citation>
    <scope>NUCLEOTIDE SEQUENCE</scope>
    <source>
        <strain evidence="10">NBRC 4228</strain>
    </source>
</reference>
<dbReference type="GO" id="GO:0031267">
    <property type="term" value="F:small GTPase binding"/>
    <property type="evidence" value="ECO:0007669"/>
    <property type="project" value="InterPro"/>
</dbReference>
<evidence type="ECO:0000256" key="7">
    <source>
        <dbReference type="ARBA" id="ARBA00079884"/>
    </source>
</evidence>
<dbReference type="Pfam" id="PF13513">
    <property type="entry name" value="HEAT_EZ"/>
    <property type="match status" value="1"/>
</dbReference>
<dbReference type="PROSITE" id="PS50166">
    <property type="entry name" value="IMPORTIN_B_NT"/>
    <property type="match status" value="1"/>
</dbReference>
<evidence type="ECO:0000313" key="10">
    <source>
        <dbReference type="EMBL" id="GMG34212.1"/>
    </source>
</evidence>
<comment type="caution">
    <text evidence="10">The sequence shown here is derived from an EMBL/GenBank/DDBJ whole genome shotgun (WGS) entry which is preliminary data.</text>
</comment>
<comment type="subcellular location">
    <subcellularLocation>
        <location evidence="1">Cytoplasm</location>
    </subcellularLocation>
</comment>
<evidence type="ECO:0000313" key="11">
    <source>
        <dbReference type="Proteomes" id="UP001165205"/>
    </source>
</evidence>
<dbReference type="Proteomes" id="UP001165205">
    <property type="component" value="Unassembled WGS sequence"/>
</dbReference>
<evidence type="ECO:0000256" key="1">
    <source>
        <dbReference type="ARBA" id="ARBA00004496"/>
    </source>
</evidence>
<dbReference type="PANTHER" id="PTHR10527">
    <property type="entry name" value="IMPORTIN BETA"/>
    <property type="match status" value="1"/>
</dbReference>
<comment type="similarity">
    <text evidence="2">Belongs to the importin beta family. Importin beta-1 subfamily.</text>
</comment>
<dbReference type="InterPro" id="IPR001494">
    <property type="entry name" value="Importin-beta_N"/>
</dbReference>
<evidence type="ECO:0000256" key="3">
    <source>
        <dbReference type="ARBA" id="ARBA00022448"/>
    </source>
</evidence>
<protein>
    <recommendedName>
        <fullName evidence="7">Importin-95</fullName>
    </recommendedName>
    <alternativeName>
        <fullName evidence="8">Karyopherin-95</fullName>
    </alternativeName>
</protein>
<dbReference type="AlphaFoldDB" id="A0AAN4YSI4"/>
<dbReference type="InterPro" id="IPR011989">
    <property type="entry name" value="ARM-like"/>
</dbReference>
<dbReference type="Pfam" id="PF25574">
    <property type="entry name" value="TPR_IMB1"/>
    <property type="match status" value="2"/>
</dbReference>
<name>A0AAN4YSI4_ASPOZ</name>
<dbReference type="Gene3D" id="1.25.10.10">
    <property type="entry name" value="Leucine-rich Repeat Variant"/>
    <property type="match status" value="1"/>
</dbReference>
<organism evidence="10 11">
    <name type="scientific">Aspergillus oryzae</name>
    <name type="common">Yellow koji mold</name>
    <dbReference type="NCBI Taxonomy" id="5062"/>
    <lineage>
        <taxon>Eukaryota</taxon>
        <taxon>Fungi</taxon>
        <taxon>Dikarya</taxon>
        <taxon>Ascomycota</taxon>
        <taxon>Pezizomycotina</taxon>
        <taxon>Eurotiomycetes</taxon>
        <taxon>Eurotiomycetidae</taxon>
        <taxon>Eurotiales</taxon>
        <taxon>Aspergillaceae</taxon>
        <taxon>Aspergillus</taxon>
        <taxon>Aspergillus subgen. Circumdati</taxon>
    </lineage>
</organism>
<gene>
    <name evidence="10" type="ORF">Aory04_000960000</name>
</gene>
<proteinExistence type="inferred from homology"/>
<evidence type="ECO:0000256" key="5">
    <source>
        <dbReference type="ARBA" id="ARBA00022737"/>
    </source>
</evidence>
<dbReference type="InterPro" id="IPR016024">
    <property type="entry name" value="ARM-type_fold"/>
</dbReference>
<dbReference type="SUPFAM" id="SSF48371">
    <property type="entry name" value="ARM repeat"/>
    <property type="match status" value="1"/>
</dbReference>
<keyword evidence="3" id="KW-0813">Transport</keyword>
<evidence type="ECO:0000259" key="9">
    <source>
        <dbReference type="PROSITE" id="PS50166"/>
    </source>
</evidence>
<dbReference type="FunFam" id="1.25.10.10:FF:000027">
    <property type="entry name" value="Importin subunit beta-1"/>
    <property type="match status" value="1"/>
</dbReference>
<dbReference type="GO" id="GO:0005737">
    <property type="term" value="C:cytoplasm"/>
    <property type="evidence" value="ECO:0007669"/>
    <property type="project" value="UniProtKB-SubCell"/>
</dbReference>
<evidence type="ECO:0000256" key="2">
    <source>
        <dbReference type="ARBA" id="ARBA00010907"/>
    </source>
</evidence>
<evidence type="ECO:0000256" key="8">
    <source>
        <dbReference type="ARBA" id="ARBA00083566"/>
    </source>
</evidence>
<keyword evidence="4" id="KW-0963">Cytoplasm</keyword>
<sequence>MNVTQAGYLVTLGQELANENTPSHIRTAAGLALKNAFTFRDHAKLREVQGKWQQQISPEIKTQVKELALKTLDSKDSRAGQSAAQFIVSIAAIELPRNEWPDLMNVLVQNVATGSNQLKQASLITIGFICESQDADLRESLTAHSNAILTAVVQGARREETNMDIRYAAIKALSDSVDFVRSNMDNEGERNYIMQVVCEATQADDLRVQAGAFGCLNRIMAAYYEKMRFYMEKALFGLSIMGMKSEEEDVAKLAIEFWCSVCEEEIAIEDDNAAVRPFFGFARVACREVVPVLLQAMCRQDEDATDDEYNVSRAAYQALQLYASCVQGEVIQPVLSFVEENIRNEDWRRRDAAVAAFGAIMDGPDPKVLEPLVKQALGVLVGMMEDSSIQVRDSAAYALGRVCDFCSETLDPDVHLQPLISCLFNGLASTPKIASSCCWALMNVADRFAGDVGAQTNPLSKHFEESVKSLLTLTERQDADNQLRTAGYEVLNSFVTNAANDSLPMVASLSDVVIQRLEHTIPMQQQVVSVEDRITLEEVQTSLISVILVSSLSPGTLSCSSVPDVVFATVGAIASALEEDFVKYMESFSPFLYNALGNQEEPALCAMAIGLVSDISRALNEKVQPYCDSFMNYLLNNLRTFGDIAQAIGTHFDTYLSVVAQVLQQASIVTASSDVNIEMLDYIVSLREGIMDAWGGIVLSYKGKPQGKQVCNTAFPSYAKISAVTSLQPYVESIFQLLHLISQDLNRSEGLMRASMGVLG</sequence>
<evidence type="ECO:0000256" key="4">
    <source>
        <dbReference type="ARBA" id="ARBA00022490"/>
    </source>
</evidence>
<dbReference type="EMBL" id="BSYA01000134">
    <property type="protein sequence ID" value="GMG34212.1"/>
    <property type="molecule type" value="Genomic_DNA"/>
</dbReference>
<dbReference type="Pfam" id="PF03810">
    <property type="entry name" value="IBN_N"/>
    <property type="match status" value="1"/>
</dbReference>
<dbReference type="GO" id="GO:0006606">
    <property type="term" value="P:protein import into nucleus"/>
    <property type="evidence" value="ECO:0007669"/>
    <property type="project" value="InterPro"/>
</dbReference>
<evidence type="ECO:0000256" key="6">
    <source>
        <dbReference type="ARBA" id="ARBA00022927"/>
    </source>
</evidence>
<dbReference type="GO" id="GO:0005634">
    <property type="term" value="C:nucleus"/>
    <property type="evidence" value="ECO:0007669"/>
    <property type="project" value="UniProtKB-ARBA"/>
</dbReference>
<dbReference type="InterPro" id="IPR058584">
    <property type="entry name" value="IMB1_TNPO1-like_TPR"/>
</dbReference>
<feature type="domain" description="Importin N-terminal" evidence="9">
    <location>
        <begin position="1"/>
        <end position="74"/>
    </location>
</feature>